<comment type="caution">
    <text evidence="1">The sequence shown here is derived from an EMBL/GenBank/DDBJ whole genome shotgun (WGS) entry which is preliminary data.</text>
</comment>
<name>A0ACC2LDP5_PERAE</name>
<organism evidence="1 2">
    <name type="scientific">Persea americana</name>
    <name type="common">Avocado</name>
    <dbReference type="NCBI Taxonomy" id="3435"/>
    <lineage>
        <taxon>Eukaryota</taxon>
        <taxon>Viridiplantae</taxon>
        <taxon>Streptophyta</taxon>
        <taxon>Embryophyta</taxon>
        <taxon>Tracheophyta</taxon>
        <taxon>Spermatophyta</taxon>
        <taxon>Magnoliopsida</taxon>
        <taxon>Magnoliidae</taxon>
        <taxon>Laurales</taxon>
        <taxon>Lauraceae</taxon>
        <taxon>Persea</taxon>
    </lineage>
</organism>
<keyword evidence="2" id="KW-1185">Reference proteome</keyword>
<evidence type="ECO:0000313" key="1">
    <source>
        <dbReference type="EMBL" id="KAJ8631564.1"/>
    </source>
</evidence>
<evidence type="ECO:0000313" key="2">
    <source>
        <dbReference type="Proteomes" id="UP001234297"/>
    </source>
</evidence>
<accession>A0ACC2LDP5</accession>
<protein>
    <submittedName>
        <fullName evidence="1">Uncharacterized protein</fullName>
    </submittedName>
</protein>
<reference evidence="1 2" key="1">
    <citation type="journal article" date="2022" name="Hortic Res">
        <title>A haplotype resolved chromosomal level avocado genome allows analysis of novel avocado genes.</title>
        <authorList>
            <person name="Nath O."/>
            <person name="Fletcher S.J."/>
            <person name="Hayward A."/>
            <person name="Shaw L.M."/>
            <person name="Masouleh A.K."/>
            <person name="Furtado A."/>
            <person name="Henry R.J."/>
            <person name="Mitter N."/>
        </authorList>
    </citation>
    <scope>NUCLEOTIDE SEQUENCE [LARGE SCALE GENOMIC DNA]</scope>
    <source>
        <strain evidence="2">cv. Hass</strain>
    </source>
</reference>
<sequence length="259" mass="30238">MTVTASVESRIQEISFTEEELEAAEILMQFSDSNFMLCWGKKKKRTRVIWSTFINNRLKTDLESPVTPPSFSTSDTDSKSKQSRRITRVFKKKNHKALKETVSELLITQQQLKHDISKVRDYYEKLKAENLQLKSRQLELGIYQRREQFDLKSCKDRDFFEEPTEDFNPAFEEKQASIIIQSPIIHQPCERSADQEKQAPIVHHPYEPLVFYPGSHDINPLNDEAAKRDIYKSAIAAQARKRRLQLNRAKSYTALKKPC</sequence>
<proteinExistence type="predicted"/>
<dbReference type="EMBL" id="CM056815">
    <property type="protein sequence ID" value="KAJ8631564.1"/>
    <property type="molecule type" value="Genomic_DNA"/>
</dbReference>
<dbReference type="Proteomes" id="UP001234297">
    <property type="component" value="Chromosome 7"/>
</dbReference>
<gene>
    <name evidence="1" type="ORF">MRB53_024887</name>
</gene>